<dbReference type="InterPro" id="IPR036412">
    <property type="entry name" value="HAD-like_sf"/>
</dbReference>
<keyword evidence="3" id="KW-0479">Metal-binding</keyword>
<dbReference type="SUPFAM" id="SSF56784">
    <property type="entry name" value="HAD-like"/>
    <property type="match status" value="1"/>
</dbReference>
<reference evidence="9" key="1">
    <citation type="journal article" date="2019" name="Int. J. Syst. Evol. Microbiol.">
        <title>The Global Catalogue of Microorganisms (GCM) 10K type strain sequencing project: providing services to taxonomists for standard genome sequencing and annotation.</title>
        <authorList>
            <consortium name="The Broad Institute Genomics Platform"/>
            <consortium name="The Broad Institute Genome Sequencing Center for Infectious Disease"/>
            <person name="Wu L."/>
            <person name="Ma J."/>
        </authorList>
    </citation>
    <scope>NUCLEOTIDE SEQUENCE [LARGE SCALE GENOMIC DNA]</scope>
    <source>
        <strain evidence="9">CECT 8010</strain>
    </source>
</reference>
<comment type="caution">
    <text evidence="8">The sequence shown here is derived from an EMBL/GenBank/DDBJ whole genome shotgun (WGS) entry which is preliminary data.</text>
</comment>
<organism evidence="8 9">
    <name type="scientific">Parasediminibacterium paludis</name>
    <dbReference type="NCBI Taxonomy" id="908966"/>
    <lineage>
        <taxon>Bacteria</taxon>
        <taxon>Pseudomonadati</taxon>
        <taxon>Bacteroidota</taxon>
        <taxon>Chitinophagia</taxon>
        <taxon>Chitinophagales</taxon>
        <taxon>Chitinophagaceae</taxon>
        <taxon>Parasediminibacterium</taxon>
    </lineage>
</organism>
<dbReference type="NCBIfam" id="TIGR01656">
    <property type="entry name" value="Histidinol-ppas"/>
    <property type="match status" value="1"/>
</dbReference>
<dbReference type="Gene3D" id="3.40.50.1000">
    <property type="entry name" value="HAD superfamily/HAD-like"/>
    <property type="match status" value="1"/>
</dbReference>
<comment type="similarity">
    <text evidence="7">Belongs to the gmhB family.</text>
</comment>
<gene>
    <name evidence="8" type="ORF">ACFOW1_12110</name>
</gene>
<dbReference type="NCBIfam" id="TIGR01662">
    <property type="entry name" value="HAD-SF-IIIA"/>
    <property type="match status" value="1"/>
</dbReference>
<dbReference type="PANTHER" id="PTHR42891:SF1">
    <property type="entry name" value="D-GLYCERO-BETA-D-MANNO-HEPTOSE-1,7-BISPHOSPHATE 7-PHOSPHATASE"/>
    <property type="match status" value="1"/>
</dbReference>
<evidence type="ECO:0000313" key="8">
    <source>
        <dbReference type="EMBL" id="MFC4232638.1"/>
    </source>
</evidence>
<evidence type="ECO:0000256" key="2">
    <source>
        <dbReference type="ARBA" id="ARBA00022490"/>
    </source>
</evidence>
<accession>A0ABV8PXL8</accession>
<protein>
    <recommendedName>
        <fullName evidence="6 7">D,D-heptose 1,7-bisphosphate phosphatase</fullName>
        <ecNumber evidence="7">3.1.3.-</ecNumber>
    </recommendedName>
</protein>
<dbReference type="EC" id="3.1.3.-" evidence="7"/>
<keyword evidence="9" id="KW-1185">Reference proteome</keyword>
<evidence type="ECO:0000313" key="9">
    <source>
        <dbReference type="Proteomes" id="UP001595906"/>
    </source>
</evidence>
<keyword evidence="5 7" id="KW-0119">Carbohydrate metabolism</keyword>
<dbReference type="InterPro" id="IPR004446">
    <property type="entry name" value="Heptose_bisP_phosphatase"/>
</dbReference>
<evidence type="ECO:0000256" key="6">
    <source>
        <dbReference type="ARBA" id="ARBA00031828"/>
    </source>
</evidence>
<evidence type="ECO:0000256" key="7">
    <source>
        <dbReference type="PIRNR" id="PIRNR004682"/>
    </source>
</evidence>
<keyword evidence="2 7" id="KW-0963">Cytoplasm</keyword>
<comment type="subcellular location">
    <subcellularLocation>
        <location evidence="1 7">Cytoplasm</location>
    </subcellularLocation>
</comment>
<evidence type="ECO:0000256" key="1">
    <source>
        <dbReference type="ARBA" id="ARBA00004496"/>
    </source>
</evidence>
<sequence>MIDLTAIDKTWTLFLDRDGVINEESVTKYEYILSWEEFRFMKGAKEAIKIFTEKFGLIVIATNQRCIGLGLLTDEGLKVILNNMAKEIANEGGKIDGFYYAPDQDRESINRKPQIGMALQAKADFPQIDFSKSIMVGNRVSDMAFGKNAGMKTVFVATTDPEVSNPHPLIDLRFDDLIGFAKAL</sequence>
<name>A0ABV8PXL8_9BACT</name>
<proteinExistence type="inferred from homology"/>
<dbReference type="RefSeq" id="WP_379014571.1">
    <property type="nucleotide sequence ID" value="NZ_JBHSDC010000022.1"/>
</dbReference>
<evidence type="ECO:0000256" key="4">
    <source>
        <dbReference type="ARBA" id="ARBA00022801"/>
    </source>
</evidence>
<keyword evidence="4 7" id="KW-0378">Hydrolase</keyword>
<dbReference type="PANTHER" id="PTHR42891">
    <property type="entry name" value="D-GLYCERO-BETA-D-MANNO-HEPTOSE-1,7-BISPHOSPHATE 7-PHOSPHATASE"/>
    <property type="match status" value="1"/>
</dbReference>
<dbReference type="Pfam" id="PF13242">
    <property type="entry name" value="Hydrolase_like"/>
    <property type="match status" value="1"/>
</dbReference>
<dbReference type="Proteomes" id="UP001595906">
    <property type="component" value="Unassembled WGS sequence"/>
</dbReference>
<dbReference type="PIRSF" id="PIRSF004682">
    <property type="entry name" value="GmhB"/>
    <property type="match status" value="1"/>
</dbReference>
<dbReference type="InterPro" id="IPR006549">
    <property type="entry name" value="HAD-SF_hydro_IIIA"/>
</dbReference>
<dbReference type="EMBL" id="JBHSDC010000022">
    <property type="protein sequence ID" value="MFC4232638.1"/>
    <property type="molecule type" value="Genomic_DNA"/>
</dbReference>
<dbReference type="InterPro" id="IPR023214">
    <property type="entry name" value="HAD_sf"/>
</dbReference>
<evidence type="ECO:0000256" key="5">
    <source>
        <dbReference type="ARBA" id="ARBA00023277"/>
    </source>
</evidence>
<dbReference type="InterPro" id="IPR006543">
    <property type="entry name" value="Histidinol-phos"/>
</dbReference>
<evidence type="ECO:0000256" key="3">
    <source>
        <dbReference type="ARBA" id="ARBA00022723"/>
    </source>
</evidence>